<feature type="non-terminal residue" evidence="3">
    <location>
        <position position="80"/>
    </location>
</feature>
<dbReference type="EMBL" id="CAJOBG010115267">
    <property type="protein sequence ID" value="CAF4756157.1"/>
    <property type="molecule type" value="Genomic_DNA"/>
</dbReference>
<dbReference type="AlphaFoldDB" id="A0A821LUU4"/>
<proteinExistence type="predicted"/>
<organism evidence="3 4">
    <name type="scientific">Rotaria magnacalcarata</name>
    <dbReference type="NCBI Taxonomy" id="392030"/>
    <lineage>
        <taxon>Eukaryota</taxon>
        <taxon>Metazoa</taxon>
        <taxon>Spiralia</taxon>
        <taxon>Gnathifera</taxon>
        <taxon>Rotifera</taxon>
        <taxon>Eurotatoria</taxon>
        <taxon>Bdelloidea</taxon>
        <taxon>Philodinida</taxon>
        <taxon>Philodinidae</taxon>
        <taxon>Rotaria</taxon>
    </lineage>
</organism>
<dbReference type="Proteomes" id="UP000663866">
    <property type="component" value="Unassembled WGS sequence"/>
</dbReference>
<reference evidence="3" key="1">
    <citation type="submission" date="2021-02" db="EMBL/GenBank/DDBJ databases">
        <authorList>
            <person name="Nowell W R."/>
        </authorList>
    </citation>
    <scope>NUCLEOTIDE SEQUENCE</scope>
</reference>
<evidence type="ECO:0000313" key="4">
    <source>
        <dbReference type="Proteomes" id="UP000663866"/>
    </source>
</evidence>
<feature type="compositionally biased region" description="Polar residues" evidence="1">
    <location>
        <begin position="53"/>
        <end position="70"/>
    </location>
</feature>
<evidence type="ECO:0000313" key="3">
    <source>
        <dbReference type="EMBL" id="CAF4756157.1"/>
    </source>
</evidence>
<evidence type="ECO:0000256" key="1">
    <source>
        <dbReference type="SAM" id="MobiDB-lite"/>
    </source>
</evidence>
<accession>A0A821LUU4</accession>
<feature type="non-terminal residue" evidence="3">
    <location>
        <position position="1"/>
    </location>
</feature>
<name>A0A821LUU4_9BILA</name>
<gene>
    <name evidence="2" type="ORF">OVN521_LOCUS49056</name>
    <name evidence="3" type="ORF">OVN521_LOCUS50317</name>
</gene>
<comment type="caution">
    <text evidence="3">The sequence shown here is derived from an EMBL/GenBank/DDBJ whole genome shotgun (WGS) entry which is preliminary data.</text>
</comment>
<feature type="region of interest" description="Disordered" evidence="1">
    <location>
        <begin position="1"/>
        <end position="80"/>
    </location>
</feature>
<feature type="compositionally biased region" description="Basic and acidic residues" evidence="1">
    <location>
        <begin position="16"/>
        <end position="25"/>
    </location>
</feature>
<protein>
    <submittedName>
        <fullName evidence="3">Uncharacterized protein</fullName>
    </submittedName>
</protein>
<dbReference type="EMBL" id="CAJOBG010105540">
    <property type="protein sequence ID" value="CAF4720321.1"/>
    <property type="molecule type" value="Genomic_DNA"/>
</dbReference>
<feature type="compositionally biased region" description="Low complexity" evidence="1">
    <location>
        <begin position="26"/>
        <end position="41"/>
    </location>
</feature>
<evidence type="ECO:0000313" key="2">
    <source>
        <dbReference type="EMBL" id="CAF4720321.1"/>
    </source>
</evidence>
<sequence>FFSFSLKQGKPAETTDAAKTKEEPSKASAASSGPAPRTTPSVPTVPKGPLRETPTSQISVTPATQMQTATGIDPHKITGT</sequence>
<keyword evidence="4" id="KW-1185">Reference proteome</keyword>